<dbReference type="GeneID" id="76200079"/>
<keyword evidence="2" id="KW-0812">Transmembrane</keyword>
<sequence>MGWLRDHLFAVSMVVFIVSGIVSALVIGYVGLLVASAFWSGGLTVSFLLGLAPSLVILAVLLVVTALSGVSLGWAVLRRLSLPRGKRLYPLIERLERRNSKLDTLGLSKFVEPPEPSEEEKMDEVKQQYVEGTINEDEFEREIERLTSESSERDDEPFRTRNTRRSEREH</sequence>
<dbReference type="RefSeq" id="WP_264556074.1">
    <property type="nucleotide sequence ID" value="NZ_CP109979.1"/>
</dbReference>
<protein>
    <submittedName>
        <fullName evidence="3">SHOCT domain-containing protein</fullName>
    </submittedName>
</protein>
<comment type="caution">
    <text evidence="3">The sequence shown here is derived from an EMBL/GenBank/DDBJ whole genome shotgun (WGS) entry which is preliminary data.</text>
</comment>
<accession>A0ABD5YM67</accession>
<keyword evidence="2" id="KW-1133">Transmembrane helix</keyword>
<dbReference type="Proteomes" id="UP001596417">
    <property type="component" value="Unassembled WGS sequence"/>
</dbReference>
<organism evidence="3 4">
    <name type="scientific">Halocatena marina</name>
    <dbReference type="NCBI Taxonomy" id="2934937"/>
    <lineage>
        <taxon>Archaea</taxon>
        <taxon>Methanobacteriati</taxon>
        <taxon>Methanobacteriota</taxon>
        <taxon>Stenosarchaea group</taxon>
        <taxon>Halobacteria</taxon>
        <taxon>Halobacteriales</taxon>
        <taxon>Natronomonadaceae</taxon>
        <taxon>Halocatena</taxon>
    </lineage>
</organism>
<feature type="transmembrane region" description="Helical" evidence="2">
    <location>
        <begin position="7"/>
        <end position="39"/>
    </location>
</feature>
<evidence type="ECO:0000313" key="3">
    <source>
        <dbReference type="EMBL" id="MFC7190464.1"/>
    </source>
</evidence>
<reference evidence="3 4" key="1">
    <citation type="journal article" date="2019" name="Int. J. Syst. Evol. Microbiol.">
        <title>The Global Catalogue of Microorganisms (GCM) 10K type strain sequencing project: providing services to taxonomists for standard genome sequencing and annotation.</title>
        <authorList>
            <consortium name="The Broad Institute Genomics Platform"/>
            <consortium name="The Broad Institute Genome Sequencing Center for Infectious Disease"/>
            <person name="Wu L."/>
            <person name="Ma J."/>
        </authorList>
    </citation>
    <scope>NUCLEOTIDE SEQUENCE [LARGE SCALE GENOMIC DNA]</scope>
    <source>
        <strain evidence="3 4">RDMS1</strain>
    </source>
</reference>
<keyword evidence="4" id="KW-1185">Reference proteome</keyword>
<proteinExistence type="predicted"/>
<dbReference type="AlphaFoldDB" id="A0ABD5YM67"/>
<feature type="transmembrane region" description="Helical" evidence="2">
    <location>
        <begin position="51"/>
        <end position="77"/>
    </location>
</feature>
<gene>
    <name evidence="3" type="ORF">ACFQL7_11810</name>
</gene>
<evidence type="ECO:0000256" key="2">
    <source>
        <dbReference type="SAM" id="Phobius"/>
    </source>
</evidence>
<evidence type="ECO:0000256" key="1">
    <source>
        <dbReference type="SAM" id="MobiDB-lite"/>
    </source>
</evidence>
<keyword evidence="2" id="KW-0472">Membrane</keyword>
<evidence type="ECO:0000313" key="4">
    <source>
        <dbReference type="Proteomes" id="UP001596417"/>
    </source>
</evidence>
<dbReference type="EMBL" id="JBHTAX010000001">
    <property type="protein sequence ID" value="MFC7190464.1"/>
    <property type="molecule type" value="Genomic_DNA"/>
</dbReference>
<feature type="region of interest" description="Disordered" evidence="1">
    <location>
        <begin position="109"/>
        <end position="170"/>
    </location>
</feature>
<feature type="compositionally biased region" description="Basic and acidic residues" evidence="1">
    <location>
        <begin position="142"/>
        <end position="170"/>
    </location>
</feature>
<name>A0ABD5YM67_9EURY</name>